<evidence type="ECO:0000313" key="2">
    <source>
        <dbReference type="Proteomes" id="UP001234178"/>
    </source>
</evidence>
<dbReference type="Proteomes" id="UP001234178">
    <property type="component" value="Unassembled WGS sequence"/>
</dbReference>
<gene>
    <name evidence="1" type="ORF">OUZ56_029722</name>
</gene>
<name>A0ABR0B7N1_9CRUS</name>
<organism evidence="1 2">
    <name type="scientific">Daphnia magna</name>
    <dbReference type="NCBI Taxonomy" id="35525"/>
    <lineage>
        <taxon>Eukaryota</taxon>
        <taxon>Metazoa</taxon>
        <taxon>Ecdysozoa</taxon>
        <taxon>Arthropoda</taxon>
        <taxon>Crustacea</taxon>
        <taxon>Branchiopoda</taxon>
        <taxon>Diplostraca</taxon>
        <taxon>Cladocera</taxon>
        <taxon>Anomopoda</taxon>
        <taxon>Daphniidae</taxon>
        <taxon>Daphnia</taxon>
    </lineage>
</organism>
<comment type="caution">
    <text evidence="1">The sequence shown here is derived from an EMBL/GenBank/DDBJ whole genome shotgun (WGS) entry which is preliminary data.</text>
</comment>
<sequence length="120" mass="14022">MTYEAFAVQPASKHFKRISTWKKNWPENEFLCSATCLIRQTKIHYDFDNFNKGNSNDSSDTHYGRWNITQCSPSDVRQMSGSDVEYIFLISSGQPDIRFGCPMDVVREKFEVNPLPRRNF</sequence>
<dbReference type="EMBL" id="JAOYFB010000040">
    <property type="protein sequence ID" value="KAK4037691.1"/>
    <property type="molecule type" value="Genomic_DNA"/>
</dbReference>
<protein>
    <submittedName>
        <fullName evidence="1">Uncharacterized protein</fullName>
    </submittedName>
</protein>
<keyword evidence="2" id="KW-1185">Reference proteome</keyword>
<proteinExistence type="predicted"/>
<reference evidence="1 2" key="1">
    <citation type="journal article" date="2023" name="Nucleic Acids Res.">
        <title>The hologenome of Daphnia magna reveals possible DNA methylation and microbiome-mediated evolution of the host genome.</title>
        <authorList>
            <person name="Chaturvedi A."/>
            <person name="Li X."/>
            <person name="Dhandapani V."/>
            <person name="Marshall H."/>
            <person name="Kissane S."/>
            <person name="Cuenca-Cambronero M."/>
            <person name="Asole G."/>
            <person name="Calvet F."/>
            <person name="Ruiz-Romero M."/>
            <person name="Marangio P."/>
            <person name="Guigo R."/>
            <person name="Rago D."/>
            <person name="Mirbahai L."/>
            <person name="Eastwood N."/>
            <person name="Colbourne J.K."/>
            <person name="Zhou J."/>
            <person name="Mallon E."/>
            <person name="Orsini L."/>
        </authorList>
    </citation>
    <scope>NUCLEOTIDE SEQUENCE [LARGE SCALE GENOMIC DNA]</scope>
    <source>
        <strain evidence="1">LRV0_1</strain>
    </source>
</reference>
<evidence type="ECO:0000313" key="1">
    <source>
        <dbReference type="EMBL" id="KAK4037691.1"/>
    </source>
</evidence>
<accession>A0ABR0B7N1</accession>